<sequence>MSVPRVSRTAVKALQHLKAGKQVFLVRPQIEEGKHFHTFAAAARQVSAIPAEQVFLNLSTAACGCIIPSKKNLDSSGPSVMLAPACETLTALAESLVSMMLPEKH</sequence>
<gene>
    <name evidence="1" type="ORF">WJX74_010608</name>
</gene>
<organism evidence="1 2">
    <name type="scientific">Apatococcus lobatus</name>
    <dbReference type="NCBI Taxonomy" id="904363"/>
    <lineage>
        <taxon>Eukaryota</taxon>
        <taxon>Viridiplantae</taxon>
        <taxon>Chlorophyta</taxon>
        <taxon>core chlorophytes</taxon>
        <taxon>Trebouxiophyceae</taxon>
        <taxon>Chlorellales</taxon>
        <taxon>Chlorellaceae</taxon>
        <taxon>Apatococcus</taxon>
    </lineage>
</organism>
<proteinExistence type="predicted"/>
<evidence type="ECO:0000313" key="2">
    <source>
        <dbReference type="Proteomes" id="UP001438707"/>
    </source>
</evidence>
<comment type="caution">
    <text evidence="1">The sequence shown here is derived from an EMBL/GenBank/DDBJ whole genome shotgun (WGS) entry which is preliminary data.</text>
</comment>
<dbReference type="AlphaFoldDB" id="A0AAW1S4C3"/>
<evidence type="ECO:0008006" key="3">
    <source>
        <dbReference type="Google" id="ProtNLM"/>
    </source>
</evidence>
<dbReference type="EMBL" id="JALJOS010000004">
    <property type="protein sequence ID" value="KAK9840493.1"/>
    <property type="molecule type" value="Genomic_DNA"/>
</dbReference>
<evidence type="ECO:0000313" key="1">
    <source>
        <dbReference type="EMBL" id="KAK9840493.1"/>
    </source>
</evidence>
<dbReference type="Proteomes" id="UP001438707">
    <property type="component" value="Unassembled WGS sequence"/>
</dbReference>
<name>A0AAW1S4C3_9CHLO</name>
<reference evidence="1 2" key="1">
    <citation type="journal article" date="2024" name="Nat. Commun.">
        <title>Phylogenomics reveals the evolutionary origins of lichenization in chlorophyte algae.</title>
        <authorList>
            <person name="Puginier C."/>
            <person name="Libourel C."/>
            <person name="Otte J."/>
            <person name="Skaloud P."/>
            <person name="Haon M."/>
            <person name="Grisel S."/>
            <person name="Petersen M."/>
            <person name="Berrin J.G."/>
            <person name="Delaux P.M."/>
            <person name="Dal Grande F."/>
            <person name="Keller J."/>
        </authorList>
    </citation>
    <scope>NUCLEOTIDE SEQUENCE [LARGE SCALE GENOMIC DNA]</scope>
    <source>
        <strain evidence="1 2">SAG 2145</strain>
    </source>
</reference>
<keyword evidence="2" id="KW-1185">Reference proteome</keyword>
<accession>A0AAW1S4C3</accession>
<protein>
    <recommendedName>
        <fullName evidence="3">DUF302 domain-containing protein</fullName>
    </recommendedName>
</protein>